<dbReference type="EMBL" id="CAJNNW010029996">
    <property type="protein sequence ID" value="CAE8702065.1"/>
    <property type="molecule type" value="Genomic_DNA"/>
</dbReference>
<dbReference type="AlphaFoldDB" id="A0A813DSQ9"/>
<dbReference type="OrthoDB" id="444868at2759"/>
<protein>
    <submittedName>
        <fullName evidence="1">Uncharacterized protein</fullName>
    </submittedName>
</protein>
<gene>
    <name evidence="2" type="ORF">PGLA1383_LOCUS42205</name>
    <name evidence="1" type="ORF">PGLA1383_LOCUS8147</name>
    <name evidence="3" type="ORF">PGLA2088_LOCUS32289</name>
</gene>
<dbReference type="EMBL" id="CAJNNV010003667">
    <property type="protein sequence ID" value="CAE8589383.1"/>
    <property type="molecule type" value="Genomic_DNA"/>
</dbReference>
<comment type="caution">
    <text evidence="1">The sequence shown here is derived from an EMBL/GenBank/DDBJ whole genome shotgun (WGS) entry which is preliminary data.</text>
</comment>
<evidence type="ECO:0000313" key="1">
    <source>
        <dbReference type="EMBL" id="CAE8589383.1"/>
    </source>
</evidence>
<evidence type="ECO:0000313" key="4">
    <source>
        <dbReference type="Proteomes" id="UP000654075"/>
    </source>
</evidence>
<evidence type="ECO:0000313" key="2">
    <source>
        <dbReference type="EMBL" id="CAE8625177.1"/>
    </source>
</evidence>
<dbReference type="EMBL" id="CAJNNV010028601">
    <property type="protein sequence ID" value="CAE8625177.1"/>
    <property type="molecule type" value="Genomic_DNA"/>
</dbReference>
<evidence type="ECO:0000313" key="3">
    <source>
        <dbReference type="EMBL" id="CAE8702065.1"/>
    </source>
</evidence>
<reference evidence="1" key="1">
    <citation type="submission" date="2021-02" db="EMBL/GenBank/DDBJ databases">
        <authorList>
            <person name="Dougan E. K."/>
            <person name="Rhodes N."/>
            <person name="Thang M."/>
            <person name="Chan C."/>
        </authorList>
    </citation>
    <scope>NUCLEOTIDE SEQUENCE</scope>
</reference>
<dbReference type="Proteomes" id="UP000654075">
    <property type="component" value="Unassembled WGS sequence"/>
</dbReference>
<organism evidence="1 4">
    <name type="scientific">Polarella glacialis</name>
    <name type="common">Dinoflagellate</name>
    <dbReference type="NCBI Taxonomy" id="89957"/>
    <lineage>
        <taxon>Eukaryota</taxon>
        <taxon>Sar</taxon>
        <taxon>Alveolata</taxon>
        <taxon>Dinophyceae</taxon>
        <taxon>Suessiales</taxon>
        <taxon>Suessiaceae</taxon>
        <taxon>Polarella</taxon>
    </lineage>
</organism>
<keyword evidence="4" id="KW-1185">Reference proteome</keyword>
<sequence length="76" mass="8223">MSAALLRRAVARSVQASPQVSPVGRSFATKAASPQTPLLHYTFTQHATSSINHRIFYVNVVAMVFVYDAGSAMLDI</sequence>
<proteinExistence type="predicted"/>
<dbReference type="Proteomes" id="UP000626109">
    <property type="component" value="Unassembled WGS sequence"/>
</dbReference>
<accession>A0A813DSQ9</accession>
<name>A0A813DSQ9_POLGL</name>